<evidence type="ECO:0000256" key="1">
    <source>
        <dbReference type="SAM" id="MobiDB-lite"/>
    </source>
</evidence>
<dbReference type="STRING" id="455432.AWN90_11470"/>
<protein>
    <recommendedName>
        <fullName evidence="4">DUF2744 domain-containing protein</fullName>
    </recommendedName>
</protein>
<feature type="compositionally biased region" description="Polar residues" evidence="1">
    <location>
        <begin position="62"/>
        <end position="74"/>
    </location>
</feature>
<name>A0A164HG24_9NOCA</name>
<dbReference type="Proteomes" id="UP000076512">
    <property type="component" value="Unassembled WGS sequence"/>
</dbReference>
<organism evidence="2 3">
    <name type="scientific">Nocardia terpenica</name>
    <dbReference type="NCBI Taxonomy" id="455432"/>
    <lineage>
        <taxon>Bacteria</taxon>
        <taxon>Bacillati</taxon>
        <taxon>Actinomycetota</taxon>
        <taxon>Actinomycetes</taxon>
        <taxon>Mycobacteriales</taxon>
        <taxon>Nocardiaceae</taxon>
        <taxon>Nocardia</taxon>
    </lineage>
</organism>
<dbReference type="InterPro" id="IPR021226">
    <property type="entry name" value="Phage_gene29"/>
</dbReference>
<accession>A0A164HG24</accession>
<evidence type="ECO:0008006" key="4">
    <source>
        <dbReference type="Google" id="ProtNLM"/>
    </source>
</evidence>
<proteinExistence type="predicted"/>
<sequence>MNNCDQSNPRKAFKWAFVALPFRGSTPLLLHSDVQEELSQWFWELGFRWHPELATKKVQPPTHGQSHTLNNLVQFVSADAPDKPPADPPNGSGFVAPPTVFDPSTHDEAEVIEHLRQADASERARVISREMCGPNRAAVLDAYTDLWKAQ</sequence>
<dbReference type="Pfam" id="PF10910">
    <property type="entry name" value="Phage_gene29"/>
    <property type="match status" value="1"/>
</dbReference>
<feature type="region of interest" description="Disordered" evidence="1">
    <location>
        <begin position="58"/>
        <end position="100"/>
    </location>
</feature>
<dbReference type="EMBL" id="LWGR01000021">
    <property type="protein sequence ID" value="KZM68482.1"/>
    <property type="molecule type" value="Genomic_DNA"/>
</dbReference>
<reference evidence="2 3" key="1">
    <citation type="submission" date="2016-04" db="EMBL/GenBank/DDBJ databases">
        <authorList>
            <person name="Evans L.H."/>
            <person name="Alamgir A."/>
            <person name="Owens N."/>
            <person name="Weber N.D."/>
            <person name="Virtaneva K."/>
            <person name="Barbian K."/>
            <person name="Babar A."/>
            <person name="Rosenke K."/>
        </authorList>
    </citation>
    <scope>NUCLEOTIDE SEQUENCE [LARGE SCALE GENOMIC DNA]</scope>
    <source>
        <strain evidence="2 3">IFM 0406</strain>
    </source>
</reference>
<gene>
    <name evidence="2" type="ORF">AWN90_11470</name>
</gene>
<keyword evidence="3" id="KW-1185">Reference proteome</keyword>
<comment type="caution">
    <text evidence="2">The sequence shown here is derived from an EMBL/GenBank/DDBJ whole genome shotgun (WGS) entry which is preliminary data.</text>
</comment>
<evidence type="ECO:0000313" key="2">
    <source>
        <dbReference type="EMBL" id="KZM68482.1"/>
    </source>
</evidence>
<dbReference type="AlphaFoldDB" id="A0A164HG24"/>
<evidence type="ECO:0000313" key="3">
    <source>
        <dbReference type="Proteomes" id="UP000076512"/>
    </source>
</evidence>